<keyword evidence="2" id="KW-0812">Transmembrane</keyword>
<feature type="transmembrane region" description="Helical" evidence="2">
    <location>
        <begin position="44"/>
        <end position="63"/>
    </location>
</feature>
<dbReference type="EMBL" id="AOHU01000040">
    <property type="protein sequence ID" value="ELY33670.1"/>
    <property type="molecule type" value="Genomic_DNA"/>
</dbReference>
<proteinExistence type="predicted"/>
<dbReference type="InterPro" id="IPR005182">
    <property type="entry name" value="YdbS-like_PH"/>
</dbReference>
<keyword evidence="2" id="KW-0472">Membrane</keyword>
<comment type="caution">
    <text evidence="4">The sequence shown here is derived from an EMBL/GenBank/DDBJ whole genome shotgun (WGS) entry which is preliminary data.</text>
</comment>
<evidence type="ECO:0000256" key="1">
    <source>
        <dbReference type="SAM" id="MobiDB-lite"/>
    </source>
</evidence>
<reference evidence="4 5" key="2">
    <citation type="journal article" date="2014" name="PLoS Genet.">
        <title>Phylogenetically driven sequencing of extremely halophilic archaea reveals strategies for static and dynamic osmo-response.</title>
        <authorList>
            <person name="Becker E.A."/>
            <person name="Seitzer P.M."/>
            <person name="Tritt A."/>
            <person name="Larsen D."/>
            <person name="Krusor M."/>
            <person name="Yao A.I."/>
            <person name="Wu D."/>
            <person name="Madern D."/>
            <person name="Eisen J.A."/>
            <person name="Darling A.E."/>
            <person name="Facciotti M.T."/>
        </authorList>
    </citation>
    <scope>NUCLEOTIDE SEQUENCE [LARGE SCALE GENOMIC DNA]</scope>
    <source>
        <strain evidence="5">ATCC 29605 / DSM 3757 / JCM 8879 / NBRC 14742 / NCIMB 2012 / VKM B-1768 / DS2</strain>
    </source>
</reference>
<feature type="transmembrane region" description="Helical" evidence="2">
    <location>
        <begin position="89"/>
        <end position="108"/>
    </location>
</feature>
<dbReference type="RefSeq" id="WP_004041961.1">
    <property type="nucleotide sequence ID" value="NC_013967.1"/>
</dbReference>
<accession>A0A384KM87</accession>
<protein>
    <recommendedName>
        <fullName evidence="3">YdbS-like PH domain-containing protein</fullName>
    </recommendedName>
</protein>
<gene>
    <name evidence="4" type="ORF">C498_05678</name>
</gene>
<dbReference type="Proteomes" id="UP000011532">
    <property type="component" value="Unassembled WGS sequence"/>
</dbReference>
<feature type="compositionally biased region" description="Low complexity" evidence="1">
    <location>
        <begin position="224"/>
        <end position="235"/>
    </location>
</feature>
<dbReference type="Pfam" id="PF03703">
    <property type="entry name" value="bPH_2"/>
    <property type="match status" value="1"/>
</dbReference>
<evidence type="ECO:0000313" key="4">
    <source>
        <dbReference type="EMBL" id="ELY33670.1"/>
    </source>
</evidence>
<evidence type="ECO:0000256" key="2">
    <source>
        <dbReference type="SAM" id="Phobius"/>
    </source>
</evidence>
<dbReference type="OrthoDB" id="270420at2157"/>
<feature type="transmembrane region" description="Helical" evidence="2">
    <location>
        <begin position="114"/>
        <end position="133"/>
    </location>
</feature>
<evidence type="ECO:0000259" key="3">
    <source>
        <dbReference type="Pfam" id="PF03703"/>
    </source>
</evidence>
<keyword evidence="2" id="KW-1133">Transmembrane helix</keyword>
<dbReference type="AlphaFoldDB" id="A0A384KM87"/>
<feature type="region of interest" description="Disordered" evidence="1">
    <location>
        <begin position="217"/>
        <end position="286"/>
    </location>
</feature>
<reference evidence="5" key="1">
    <citation type="submission" date="2012-11" db="EMBL/GenBank/DDBJ databases">
        <authorList>
            <person name="Becker E.A."/>
            <person name="Seitzer P."/>
            <person name="Tritt A."/>
            <person name="Larsen D."/>
            <person name="Yao A."/>
            <person name="Wu D."/>
            <person name="Darling A."/>
            <person name="Eisen J.A."/>
            <person name="Facciotti M.T."/>
        </authorList>
    </citation>
    <scope>NUCLEOTIDE SEQUENCE [LARGE SCALE GENOMIC DNA]</scope>
    <source>
        <strain evidence="5">ATCC 29605 / DSM 3757 / JCM 8879 / NBRC 14742 / NCIMB 2012 / VKM B-1768 / DS2</strain>
    </source>
</reference>
<name>A0A384KM87_HALVD</name>
<dbReference type="GeneID" id="8926140"/>
<organism evidence="4 5">
    <name type="scientific">Haloferax volcanii (strain ATCC 29605 / DSM 3757 / JCM 8879 / NBRC 14742 / NCIMB 2012 / VKM B-1768 / DS2)</name>
    <name type="common">Halobacterium volcanii</name>
    <dbReference type="NCBI Taxonomy" id="309800"/>
    <lineage>
        <taxon>Archaea</taxon>
        <taxon>Methanobacteriati</taxon>
        <taxon>Methanobacteriota</taxon>
        <taxon>Stenosarchaea group</taxon>
        <taxon>Halobacteria</taxon>
        <taxon>Halobacteriales</taxon>
        <taxon>Haloferacaceae</taxon>
        <taxon>Haloferax</taxon>
    </lineage>
</organism>
<sequence length="286" mass="30545">MARGLPALWSSVFGLPLVAAGAYLSGFVAELSGGSQTQSSPAAGLIIAVFGLFILAMGWYVHFVTAPETPQMRADEHLVETRNPAQRSALAEAALAVPLLSLGGYLLYFTHRPLYQPTIAFGGGLFLFSRGIYRYWQNTLTTYSLTNQRVIEEYRFISLLRNEVPLEKARGVEETRSAWDSLFGLGNVRIRSGASGGLTVAVEQVYDPADFAGQVRRELSSGSEQTAAAQEPTAEARADGVAPPSADAGAERERSVDSTESATGDATDSESEAVSADRSPDTDETA</sequence>
<feature type="domain" description="YdbS-like PH" evidence="3">
    <location>
        <begin position="141"/>
        <end position="204"/>
    </location>
</feature>
<evidence type="ECO:0000313" key="5">
    <source>
        <dbReference type="Proteomes" id="UP000011532"/>
    </source>
</evidence>